<feature type="domain" description="ATP-grasp fold succinyl-CoA synthetase-type" evidence="1">
    <location>
        <begin position="2"/>
        <end position="167"/>
    </location>
</feature>
<evidence type="ECO:0000313" key="2">
    <source>
        <dbReference type="EMBL" id="GAG29467.1"/>
    </source>
</evidence>
<dbReference type="Gene3D" id="3.30.470.20">
    <property type="entry name" value="ATP-grasp fold, B domain"/>
    <property type="match status" value="1"/>
</dbReference>
<dbReference type="PANTHER" id="PTHR11815:SF10">
    <property type="entry name" value="SUCCINATE--COA LIGASE [GDP-FORMING] SUBUNIT BETA, MITOCHONDRIAL"/>
    <property type="match status" value="1"/>
</dbReference>
<name>X0X244_9ZZZZ</name>
<dbReference type="GO" id="GO:0006099">
    <property type="term" value="P:tricarboxylic acid cycle"/>
    <property type="evidence" value="ECO:0007669"/>
    <property type="project" value="TreeGrafter"/>
</dbReference>
<accession>X0X244</accession>
<organism evidence="2">
    <name type="scientific">marine sediment metagenome</name>
    <dbReference type="NCBI Taxonomy" id="412755"/>
    <lineage>
        <taxon>unclassified sequences</taxon>
        <taxon>metagenomes</taxon>
        <taxon>ecological metagenomes</taxon>
    </lineage>
</organism>
<dbReference type="SUPFAM" id="SSF56059">
    <property type="entry name" value="Glutathione synthetase ATP-binding domain-like"/>
    <property type="match status" value="1"/>
</dbReference>
<comment type="caution">
    <text evidence="2">The sequence shown here is derived from an EMBL/GenBank/DDBJ whole genome shotgun (WGS) entry which is preliminary data.</text>
</comment>
<gene>
    <name evidence="2" type="ORF">S01H1_68048</name>
</gene>
<feature type="non-terminal residue" evidence="2">
    <location>
        <position position="170"/>
    </location>
</feature>
<protein>
    <recommendedName>
        <fullName evidence="1">ATP-grasp fold succinyl-CoA synthetase-type domain-containing protein</fullName>
    </recommendedName>
</protein>
<evidence type="ECO:0000259" key="1">
    <source>
        <dbReference type="Pfam" id="PF08442"/>
    </source>
</evidence>
<dbReference type="AlphaFoldDB" id="X0X244"/>
<dbReference type="GO" id="GO:0006104">
    <property type="term" value="P:succinyl-CoA metabolic process"/>
    <property type="evidence" value="ECO:0007669"/>
    <property type="project" value="TreeGrafter"/>
</dbReference>
<dbReference type="GO" id="GO:0004775">
    <property type="term" value="F:succinate-CoA ligase (ADP-forming) activity"/>
    <property type="evidence" value="ECO:0007669"/>
    <property type="project" value="TreeGrafter"/>
</dbReference>
<dbReference type="Pfam" id="PF08442">
    <property type="entry name" value="ATP-grasp_2"/>
    <property type="match status" value="1"/>
</dbReference>
<sequence length="170" mass="19403">MKLYEYEAKKILKENTIPVPMGVVLGQYEGVNKISFPSKSVVLKAQVLTGGRGKAGGIRFANSMEEFQDVFQKLLSIKIKDLPVKKVLIEEKLDIKSELYLGYSILRSEAKIFFMISGEGGMEIEELARDKPDAIIKYPIDILEGFEEYEIKKILKNFKFDERITSEIEN</sequence>
<reference evidence="2" key="1">
    <citation type="journal article" date="2014" name="Front. Microbiol.">
        <title>High frequency of phylogenetically diverse reductive dehalogenase-homologous genes in deep subseafloor sedimentary metagenomes.</title>
        <authorList>
            <person name="Kawai M."/>
            <person name="Futagami T."/>
            <person name="Toyoda A."/>
            <person name="Takaki Y."/>
            <person name="Nishi S."/>
            <person name="Hori S."/>
            <person name="Arai W."/>
            <person name="Tsubouchi T."/>
            <person name="Morono Y."/>
            <person name="Uchiyama I."/>
            <person name="Ito T."/>
            <person name="Fujiyama A."/>
            <person name="Inagaki F."/>
            <person name="Takami H."/>
        </authorList>
    </citation>
    <scope>NUCLEOTIDE SEQUENCE</scope>
    <source>
        <strain evidence="2">Expedition CK06-06</strain>
    </source>
</reference>
<dbReference type="GO" id="GO:0042709">
    <property type="term" value="C:succinate-CoA ligase complex"/>
    <property type="evidence" value="ECO:0007669"/>
    <property type="project" value="TreeGrafter"/>
</dbReference>
<dbReference type="EMBL" id="BARS01045109">
    <property type="protein sequence ID" value="GAG29467.1"/>
    <property type="molecule type" value="Genomic_DNA"/>
</dbReference>
<dbReference type="InterPro" id="IPR013650">
    <property type="entry name" value="ATP-grasp_succ-CoA_synth-type"/>
</dbReference>
<proteinExistence type="predicted"/>
<dbReference type="PANTHER" id="PTHR11815">
    <property type="entry name" value="SUCCINYL-COA SYNTHETASE BETA CHAIN"/>
    <property type="match status" value="1"/>
</dbReference>